<comment type="caution">
    <text evidence="2">The sequence shown here is derived from an EMBL/GenBank/DDBJ whole genome shotgun (WGS) entry which is preliminary data.</text>
</comment>
<protein>
    <recommendedName>
        <fullName evidence="1">Amine oxidase domain-containing protein</fullName>
    </recommendedName>
</protein>
<organism evidence="2 3">
    <name type="scientific">Tengunoibacter tsumagoiensis</name>
    <dbReference type="NCBI Taxonomy" id="2014871"/>
    <lineage>
        <taxon>Bacteria</taxon>
        <taxon>Bacillati</taxon>
        <taxon>Chloroflexota</taxon>
        <taxon>Ktedonobacteria</taxon>
        <taxon>Ktedonobacterales</taxon>
        <taxon>Dictyobacteraceae</taxon>
        <taxon>Tengunoibacter</taxon>
    </lineage>
</organism>
<dbReference type="RefSeq" id="WP_126581267.1">
    <property type="nucleotide sequence ID" value="NZ_BIFR01000001.1"/>
</dbReference>
<dbReference type="OrthoDB" id="9814556at2"/>
<dbReference type="AlphaFoldDB" id="A0A402A3M9"/>
<feature type="domain" description="Amine oxidase" evidence="1">
    <location>
        <begin position="35"/>
        <end position="338"/>
    </location>
</feature>
<accession>A0A402A3M9</accession>
<dbReference type="NCBIfam" id="NF005545">
    <property type="entry name" value="PRK07208.1-1"/>
    <property type="match status" value="1"/>
</dbReference>
<dbReference type="GO" id="GO:0005829">
    <property type="term" value="C:cytosol"/>
    <property type="evidence" value="ECO:0007669"/>
    <property type="project" value="TreeGrafter"/>
</dbReference>
<dbReference type="GO" id="GO:0016491">
    <property type="term" value="F:oxidoreductase activity"/>
    <property type="evidence" value="ECO:0007669"/>
    <property type="project" value="InterPro"/>
</dbReference>
<gene>
    <name evidence="2" type="ORF">KTT_36270</name>
</gene>
<dbReference type="EMBL" id="BIFR01000001">
    <property type="protein sequence ID" value="GCE13768.1"/>
    <property type="molecule type" value="Genomic_DNA"/>
</dbReference>
<dbReference type="NCBIfam" id="NF005548">
    <property type="entry name" value="PRK07208.1-4"/>
    <property type="match status" value="1"/>
</dbReference>
<evidence type="ECO:0000313" key="2">
    <source>
        <dbReference type="EMBL" id="GCE13768.1"/>
    </source>
</evidence>
<dbReference type="Proteomes" id="UP000287352">
    <property type="component" value="Unassembled WGS sequence"/>
</dbReference>
<keyword evidence="3" id="KW-1185">Reference proteome</keyword>
<dbReference type="Gene3D" id="3.50.50.60">
    <property type="entry name" value="FAD/NAD(P)-binding domain"/>
    <property type="match status" value="1"/>
</dbReference>
<proteinExistence type="predicted"/>
<dbReference type="Pfam" id="PF01593">
    <property type="entry name" value="Amino_oxidase"/>
    <property type="match status" value="1"/>
</dbReference>
<name>A0A402A3M9_9CHLR</name>
<dbReference type="GO" id="GO:0050660">
    <property type="term" value="F:flavin adenine dinucleotide binding"/>
    <property type="evidence" value="ECO:0007669"/>
    <property type="project" value="TreeGrafter"/>
</dbReference>
<reference evidence="3" key="1">
    <citation type="submission" date="2018-12" db="EMBL/GenBank/DDBJ databases">
        <title>Tengunoibacter tsumagoiensis gen. nov., sp. nov., Dictyobacter kobayashii sp. nov., D. alpinus sp. nov., and D. joshuensis sp. nov. and description of Dictyobacteraceae fam. nov. within the order Ktedonobacterales isolated from Tengu-no-mugimeshi.</title>
        <authorList>
            <person name="Wang C.M."/>
            <person name="Zheng Y."/>
            <person name="Sakai Y."/>
            <person name="Toyoda A."/>
            <person name="Minakuchi Y."/>
            <person name="Abe K."/>
            <person name="Yokota A."/>
            <person name="Yabe S."/>
        </authorList>
    </citation>
    <scope>NUCLEOTIDE SEQUENCE [LARGE SCALE GENOMIC DNA]</scope>
    <source>
        <strain evidence="3">Uno3</strain>
    </source>
</reference>
<dbReference type="PANTHER" id="PTHR21197:SF0">
    <property type="entry name" value="UDP-GALACTOPYRANOSE MUTASE"/>
    <property type="match status" value="1"/>
</dbReference>
<evidence type="ECO:0000313" key="3">
    <source>
        <dbReference type="Proteomes" id="UP000287352"/>
    </source>
</evidence>
<dbReference type="PANTHER" id="PTHR21197">
    <property type="entry name" value="UDP-GALACTOPYRANOSE MUTASE"/>
    <property type="match status" value="1"/>
</dbReference>
<dbReference type="SUPFAM" id="SSF51905">
    <property type="entry name" value="FAD/NAD(P)-binding domain"/>
    <property type="match status" value="1"/>
</dbReference>
<dbReference type="InterPro" id="IPR002937">
    <property type="entry name" value="Amino_oxidase"/>
</dbReference>
<evidence type="ECO:0000259" key="1">
    <source>
        <dbReference type="Pfam" id="PF01593"/>
    </source>
</evidence>
<dbReference type="NCBIfam" id="NF005547">
    <property type="entry name" value="PRK07208.1-3"/>
    <property type="match status" value="1"/>
</dbReference>
<dbReference type="InterPro" id="IPR036188">
    <property type="entry name" value="FAD/NAD-bd_sf"/>
</dbReference>
<dbReference type="GO" id="GO:0008767">
    <property type="term" value="F:UDP-galactopyranose mutase activity"/>
    <property type="evidence" value="ECO:0007669"/>
    <property type="project" value="TreeGrafter"/>
</dbReference>
<sequence length="517" mass="58555">MSLTHSQEEYLFLDTEQASTQQPQKQVVIMGAGPAGLTAAYELAVHQQVGVTVLEKDPRYVGGISRTVEANGYRFDIGGHRFFSKSTEIEELWTEVMGADLLVRPRLSRIVYKGKYFDYPLKAFNALFNLGPIETIRCISSYVLARIKPTSHPKSFEEWVTNQFGKRLFSIFFKTYTEKVWGMSTKELSADWAAQRIKGLNLLEAIKNALLPQKTKKGGEVIKTLIEEFRYPRRGPGELWERVATILDQHGHPVQMDKEIVSIHHANNQITGIVVRDSNGQTELVRGTHYISTLPMRELVHAFDPPLAQEVIQAADGLKYRDFLTVAMIVDKAEMFPDNWIYLHDPDIVAGRIQNFKNWSPDMVPDASKTCLGLEYFCFEGDGLWTSSDEDLVKQGGKDLMQLKLCKPEEILGGVVVRQYKAYPVYDDDYKKNVRIIRDALEAQASNLQLVGRNGMHHYNNQDHSMMTALCAARNIATDANLDPWSVNTDAEYHEGTRDVEDNSGRLVPHRVAVAEK</sequence>